<feature type="chain" id="PRO_5043607798" description="L-type lectin-like domain-containing protein" evidence="7">
    <location>
        <begin position="28"/>
        <end position="330"/>
    </location>
</feature>
<evidence type="ECO:0000256" key="2">
    <source>
        <dbReference type="ARBA" id="ARBA00022692"/>
    </source>
</evidence>
<evidence type="ECO:0000256" key="4">
    <source>
        <dbReference type="ARBA" id="ARBA00022989"/>
    </source>
</evidence>
<dbReference type="Gene3D" id="2.60.120.200">
    <property type="match status" value="1"/>
</dbReference>
<proteinExistence type="predicted"/>
<dbReference type="GO" id="GO:0005793">
    <property type="term" value="C:endoplasmic reticulum-Golgi intermediate compartment"/>
    <property type="evidence" value="ECO:0007669"/>
    <property type="project" value="TreeGrafter"/>
</dbReference>
<dbReference type="GO" id="GO:0000139">
    <property type="term" value="C:Golgi membrane"/>
    <property type="evidence" value="ECO:0007669"/>
    <property type="project" value="TreeGrafter"/>
</dbReference>
<feature type="non-terminal residue" evidence="9">
    <location>
        <position position="1"/>
    </location>
</feature>
<dbReference type="Proteomes" id="UP001432322">
    <property type="component" value="Unassembled WGS sequence"/>
</dbReference>
<dbReference type="CDD" id="cd07308">
    <property type="entry name" value="lectin_leg-like"/>
    <property type="match status" value="1"/>
</dbReference>
<dbReference type="EMBL" id="BTSY01000002">
    <property type="protein sequence ID" value="GMT15855.1"/>
    <property type="molecule type" value="Genomic_DNA"/>
</dbReference>
<accession>A0AAV5VD51</accession>
<keyword evidence="2 6" id="KW-0812">Transmembrane</keyword>
<reference evidence="9" key="1">
    <citation type="submission" date="2023-10" db="EMBL/GenBank/DDBJ databases">
        <title>Genome assembly of Pristionchus species.</title>
        <authorList>
            <person name="Yoshida K."/>
            <person name="Sommer R.J."/>
        </authorList>
    </citation>
    <scope>NUCLEOTIDE SEQUENCE</scope>
    <source>
        <strain evidence="9">RS5133</strain>
    </source>
</reference>
<dbReference type="InterPro" id="IPR051136">
    <property type="entry name" value="Intracellular_Lectin-GPT"/>
</dbReference>
<comment type="subcellular location">
    <subcellularLocation>
        <location evidence="1">Membrane</location>
        <topology evidence="1">Single-pass type I membrane protein</topology>
    </subcellularLocation>
</comment>
<dbReference type="AlphaFoldDB" id="A0AAV5VD51"/>
<dbReference type="GO" id="GO:0005789">
    <property type="term" value="C:endoplasmic reticulum membrane"/>
    <property type="evidence" value="ECO:0007669"/>
    <property type="project" value="TreeGrafter"/>
</dbReference>
<evidence type="ECO:0000313" key="10">
    <source>
        <dbReference type="Proteomes" id="UP001432322"/>
    </source>
</evidence>
<feature type="domain" description="L-type lectin-like" evidence="8">
    <location>
        <begin position="34"/>
        <end position="264"/>
    </location>
</feature>
<evidence type="ECO:0000256" key="6">
    <source>
        <dbReference type="SAM" id="Phobius"/>
    </source>
</evidence>
<dbReference type="InterPro" id="IPR005052">
    <property type="entry name" value="Lectin_leg"/>
</dbReference>
<dbReference type="PROSITE" id="PS51328">
    <property type="entry name" value="L_LECTIN_LIKE"/>
    <property type="match status" value="1"/>
</dbReference>
<evidence type="ECO:0000313" key="9">
    <source>
        <dbReference type="EMBL" id="GMT15855.1"/>
    </source>
</evidence>
<dbReference type="PANTHER" id="PTHR12223:SF45">
    <property type="entry name" value="RE50040P"/>
    <property type="match status" value="1"/>
</dbReference>
<keyword evidence="10" id="KW-1185">Reference proteome</keyword>
<comment type="caution">
    <text evidence="9">The sequence shown here is derived from an EMBL/GenBank/DDBJ whole genome shotgun (WGS) entry which is preliminary data.</text>
</comment>
<evidence type="ECO:0000256" key="5">
    <source>
        <dbReference type="ARBA" id="ARBA00023136"/>
    </source>
</evidence>
<keyword evidence="5 6" id="KW-0472">Membrane</keyword>
<evidence type="ECO:0000259" key="8">
    <source>
        <dbReference type="PROSITE" id="PS51328"/>
    </source>
</evidence>
<dbReference type="GO" id="GO:0006888">
    <property type="term" value="P:endoplasmic reticulum to Golgi vesicle-mediated transport"/>
    <property type="evidence" value="ECO:0007669"/>
    <property type="project" value="TreeGrafter"/>
</dbReference>
<evidence type="ECO:0000256" key="7">
    <source>
        <dbReference type="SAM" id="SignalP"/>
    </source>
</evidence>
<protein>
    <recommendedName>
        <fullName evidence="8">L-type lectin-like domain-containing protein</fullName>
    </recommendedName>
</protein>
<evidence type="ECO:0000256" key="1">
    <source>
        <dbReference type="ARBA" id="ARBA00004479"/>
    </source>
</evidence>
<evidence type="ECO:0000256" key="3">
    <source>
        <dbReference type="ARBA" id="ARBA00022729"/>
    </source>
</evidence>
<dbReference type="Pfam" id="PF03388">
    <property type="entry name" value="Lectin_leg-like"/>
    <property type="match status" value="1"/>
</dbReference>
<organism evidence="9 10">
    <name type="scientific">Pristionchus fissidentatus</name>
    <dbReference type="NCBI Taxonomy" id="1538716"/>
    <lineage>
        <taxon>Eukaryota</taxon>
        <taxon>Metazoa</taxon>
        <taxon>Ecdysozoa</taxon>
        <taxon>Nematoda</taxon>
        <taxon>Chromadorea</taxon>
        <taxon>Rhabditida</taxon>
        <taxon>Rhabditina</taxon>
        <taxon>Diplogasteromorpha</taxon>
        <taxon>Diplogasteroidea</taxon>
        <taxon>Neodiplogasteridae</taxon>
        <taxon>Pristionchus</taxon>
    </lineage>
</organism>
<dbReference type="GO" id="GO:0005537">
    <property type="term" value="F:D-mannose binding"/>
    <property type="evidence" value="ECO:0007669"/>
    <property type="project" value="TreeGrafter"/>
</dbReference>
<dbReference type="GO" id="GO:0030134">
    <property type="term" value="C:COPII-coated ER to Golgi transport vesicle"/>
    <property type="evidence" value="ECO:0007669"/>
    <property type="project" value="TreeGrafter"/>
</dbReference>
<keyword evidence="4 6" id="KW-1133">Transmembrane helix</keyword>
<feature type="transmembrane region" description="Helical" evidence="6">
    <location>
        <begin position="295"/>
        <end position="319"/>
    </location>
</feature>
<gene>
    <name evidence="9" type="ORF">PFISCL1PPCAC_7152</name>
</gene>
<name>A0AAV5VD51_9BILA</name>
<dbReference type="PANTHER" id="PTHR12223">
    <property type="entry name" value="VESICULAR MANNOSE-BINDING LECTIN"/>
    <property type="match status" value="1"/>
</dbReference>
<sequence length="330" mass="36112">SLLSSRVVSRAMLRLFLALILFIGGSATTDDKSAAFLHSRESTLPVTRLTLTKPYGQFWTHWNVQGKVASTNNEIRLTPAVRGVSGAIWSKTPLAMKAFGLETDFRLASKDGLHADGAAIWFVDQPSNGTAYGVSSNFRGIGIVLDTFQNLDYGGKSFIGIIASDGTTAHNMHNNGKDVSLGKCNVPGMVKVDKYRKQFAETISVYVEYLGSIIRVFYKYPGGEWAYCDDAEVHIPLNFVLGVSAATGELSSRHELIAVRVFEITEPSFVAAVGPDELRFVKTKIAPESTINNDLATGLFVFGVGLVAIVLLVAAILYWDYYYNDDRLFT</sequence>
<keyword evidence="3 7" id="KW-0732">Signal</keyword>
<dbReference type="InterPro" id="IPR013320">
    <property type="entry name" value="ConA-like_dom_sf"/>
</dbReference>
<feature type="signal peptide" evidence="7">
    <location>
        <begin position="1"/>
        <end position="27"/>
    </location>
</feature>
<dbReference type="SUPFAM" id="SSF49899">
    <property type="entry name" value="Concanavalin A-like lectins/glucanases"/>
    <property type="match status" value="1"/>
</dbReference>